<reference evidence="1" key="2">
    <citation type="submission" date="2017-06" db="EMBL/GenBank/DDBJ databases">
        <title>WGS assembly of Brachypodium distachyon.</title>
        <authorList>
            <consortium name="The International Brachypodium Initiative"/>
            <person name="Lucas S."/>
            <person name="Harmon-Smith M."/>
            <person name="Lail K."/>
            <person name="Tice H."/>
            <person name="Grimwood J."/>
            <person name="Bruce D."/>
            <person name="Barry K."/>
            <person name="Shu S."/>
            <person name="Lindquist E."/>
            <person name="Wang M."/>
            <person name="Pitluck S."/>
            <person name="Vogel J.P."/>
            <person name="Garvin D.F."/>
            <person name="Mockler T.C."/>
            <person name="Schmutz J."/>
            <person name="Rokhsar D."/>
            <person name="Bevan M.W."/>
        </authorList>
    </citation>
    <scope>NUCLEOTIDE SEQUENCE</scope>
    <source>
        <strain evidence="1">Bd21</strain>
    </source>
</reference>
<proteinExistence type="predicted"/>
<gene>
    <name evidence="1" type="ORF">BRADI_4g44325v3</name>
</gene>
<sequence length="70" mass="7851">MASEVLNCCSEICCSYDSREGEKKMVLKCLLICRSSHTICLDSGPCSKDTQQFPNKLTYKIFVRQCSCSS</sequence>
<reference evidence="2" key="3">
    <citation type="submission" date="2018-08" db="UniProtKB">
        <authorList>
            <consortium name="EnsemblPlants"/>
        </authorList>
    </citation>
    <scope>IDENTIFICATION</scope>
    <source>
        <strain evidence="2">cv. Bd21</strain>
    </source>
</reference>
<name>A0A2K2CU49_BRADI</name>
<dbReference type="Proteomes" id="UP000008810">
    <property type="component" value="Chromosome 4"/>
</dbReference>
<evidence type="ECO:0000313" key="2">
    <source>
        <dbReference type="EnsemblPlants" id="PNT65558"/>
    </source>
</evidence>
<protein>
    <submittedName>
        <fullName evidence="1 2">Uncharacterized protein</fullName>
    </submittedName>
</protein>
<dbReference type="InParanoid" id="A0A2K2CU49"/>
<evidence type="ECO:0000313" key="3">
    <source>
        <dbReference type="Proteomes" id="UP000008810"/>
    </source>
</evidence>
<reference evidence="1 2" key="1">
    <citation type="journal article" date="2010" name="Nature">
        <title>Genome sequencing and analysis of the model grass Brachypodium distachyon.</title>
        <authorList>
            <consortium name="International Brachypodium Initiative"/>
        </authorList>
    </citation>
    <scope>NUCLEOTIDE SEQUENCE [LARGE SCALE GENOMIC DNA]</scope>
    <source>
        <strain evidence="1 2">Bd21</strain>
    </source>
</reference>
<organism evidence="1">
    <name type="scientific">Brachypodium distachyon</name>
    <name type="common">Purple false brome</name>
    <name type="synonym">Trachynia distachya</name>
    <dbReference type="NCBI Taxonomy" id="15368"/>
    <lineage>
        <taxon>Eukaryota</taxon>
        <taxon>Viridiplantae</taxon>
        <taxon>Streptophyta</taxon>
        <taxon>Embryophyta</taxon>
        <taxon>Tracheophyta</taxon>
        <taxon>Spermatophyta</taxon>
        <taxon>Magnoliopsida</taxon>
        <taxon>Liliopsida</taxon>
        <taxon>Poales</taxon>
        <taxon>Poaceae</taxon>
        <taxon>BOP clade</taxon>
        <taxon>Pooideae</taxon>
        <taxon>Stipodae</taxon>
        <taxon>Brachypodieae</taxon>
        <taxon>Brachypodium</taxon>
    </lineage>
</organism>
<evidence type="ECO:0000313" key="1">
    <source>
        <dbReference type="EMBL" id="PNT65558.1"/>
    </source>
</evidence>
<dbReference type="EMBL" id="CM000883">
    <property type="protein sequence ID" value="PNT65558.1"/>
    <property type="molecule type" value="Genomic_DNA"/>
</dbReference>
<keyword evidence="3" id="KW-1185">Reference proteome</keyword>
<dbReference type="AlphaFoldDB" id="A0A2K2CU49"/>
<accession>A0A2K2CU49</accession>
<dbReference type="EnsemblPlants" id="PNT65558">
    <property type="protein sequence ID" value="PNT65558"/>
    <property type="gene ID" value="BRADI_4g44325v3"/>
</dbReference>
<dbReference type="Gramene" id="PNT65558">
    <property type="protein sequence ID" value="PNT65558"/>
    <property type="gene ID" value="BRADI_4g44325v3"/>
</dbReference>